<keyword evidence="2" id="KW-1185">Reference proteome</keyword>
<dbReference type="Proteomes" id="UP000642107">
    <property type="component" value="Unassembled WGS sequence"/>
</dbReference>
<gene>
    <name evidence="1" type="ORF">IGS67_11760</name>
</gene>
<reference evidence="1 2" key="1">
    <citation type="submission" date="2020-09" db="EMBL/GenBank/DDBJ databases">
        <title>Flavimobilis rhizosphaerae sp. nov., isolated from rhizosphere soil of Spartina alterniflora.</title>
        <authorList>
            <person name="Hanqin C."/>
        </authorList>
    </citation>
    <scope>NUCLEOTIDE SEQUENCE [LARGE SCALE GENOMIC DNA]</scope>
    <source>
        <strain evidence="1 2">GY 10621</strain>
    </source>
</reference>
<organism evidence="1 2">
    <name type="scientific">Flavimobilis rhizosphaerae</name>
    <dbReference type="NCBI Taxonomy" id="2775421"/>
    <lineage>
        <taxon>Bacteria</taxon>
        <taxon>Bacillati</taxon>
        <taxon>Actinomycetota</taxon>
        <taxon>Actinomycetes</taxon>
        <taxon>Micrococcales</taxon>
        <taxon>Jonesiaceae</taxon>
        <taxon>Flavimobilis</taxon>
    </lineage>
</organism>
<comment type="caution">
    <text evidence="1">The sequence shown here is derived from an EMBL/GenBank/DDBJ whole genome shotgun (WGS) entry which is preliminary data.</text>
</comment>
<accession>A0ABR9DSN1</accession>
<dbReference type="EMBL" id="JACZDF010000007">
    <property type="protein sequence ID" value="MBD9700158.1"/>
    <property type="molecule type" value="Genomic_DNA"/>
</dbReference>
<proteinExistence type="predicted"/>
<evidence type="ECO:0000313" key="2">
    <source>
        <dbReference type="Proteomes" id="UP000642107"/>
    </source>
</evidence>
<evidence type="ECO:0000313" key="1">
    <source>
        <dbReference type="EMBL" id="MBD9700158.1"/>
    </source>
</evidence>
<dbReference type="RefSeq" id="WP_192281286.1">
    <property type="nucleotide sequence ID" value="NZ_JACZDF010000007.1"/>
</dbReference>
<name>A0ABR9DSN1_9MICO</name>
<protein>
    <submittedName>
        <fullName evidence="1">Uncharacterized protein</fullName>
    </submittedName>
</protein>
<sequence>MELEKALVDLIDPDDRSVGSFLDGEGRGFLALELDRGKVVLWWKGAPPSSVSDVLAQHPDASSEVRSAVHSLGELNAAARAATEAVEGAAGVAEGVSVFKVDTARDGSLITLKVTPPDLTDAQVDRLRSLAQVATDVPVNIEPLPADEVTAPAAG</sequence>